<keyword evidence="1" id="KW-0812">Transmembrane</keyword>
<feature type="transmembrane region" description="Helical" evidence="1">
    <location>
        <begin position="212"/>
        <end position="236"/>
    </location>
</feature>
<feature type="transmembrane region" description="Helical" evidence="1">
    <location>
        <begin position="357"/>
        <end position="379"/>
    </location>
</feature>
<feature type="transmembrane region" description="Helical" evidence="1">
    <location>
        <begin position="256"/>
        <end position="275"/>
    </location>
</feature>
<accession>A0A1C6I7A3</accession>
<dbReference type="PANTHER" id="PTHR41771">
    <property type="entry name" value="MEMBRANE PROTEIN-RELATED"/>
    <property type="match status" value="1"/>
</dbReference>
<feature type="transmembrane region" description="Helical" evidence="1">
    <location>
        <begin position="158"/>
        <end position="177"/>
    </location>
</feature>
<dbReference type="Pfam" id="PF07907">
    <property type="entry name" value="YibE_F"/>
    <property type="match status" value="1"/>
</dbReference>
<keyword evidence="1" id="KW-0472">Membrane</keyword>
<dbReference type="EMBL" id="FMHG01000001">
    <property type="protein sequence ID" value="SCJ65338.1"/>
    <property type="molecule type" value="Genomic_DNA"/>
</dbReference>
<gene>
    <name evidence="2" type="ORF">SAMEA3545359_01269</name>
</gene>
<evidence type="ECO:0000313" key="2">
    <source>
        <dbReference type="EMBL" id="SCJ65338.1"/>
    </source>
</evidence>
<feature type="transmembrane region" description="Helical" evidence="1">
    <location>
        <begin position="183"/>
        <end position="205"/>
    </location>
</feature>
<keyword evidence="1" id="KW-1133">Transmembrane helix</keyword>
<name>A0A1C6I7A3_9FIRM</name>
<organism evidence="2">
    <name type="scientific">uncultured Anaerotruncus sp</name>
    <dbReference type="NCBI Taxonomy" id="905011"/>
    <lineage>
        <taxon>Bacteria</taxon>
        <taxon>Bacillati</taxon>
        <taxon>Bacillota</taxon>
        <taxon>Clostridia</taxon>
        <taxon>Eubacteriales</taxon>
        <taxon>Oscillospiraceae</taxon>
        <taxon>Anaerotruncus</taxon>
        <taxon>environmental samples</taxon>
    </lineage>
</organism>
<feature type="transmembrane region" description="Helical" evidence="1">
    <location>
        <begin position="316"/>
        <end position="337"/>
    </location>
</feature>
<dbReference type="AlphaFoldDB" id="A0A1C6I7A3"/>
<proteinExistence type="predicted"/>
<dbReference type="PROSITE" id="PS51257">
    <property type="entry name" value="PROKAR_LIPOPROTEIN"/>
    <property type="match status" value="1"/>
</dbReference>
<dbReference type="InterPro" id="IPR012507">
    <property type="entry name" value="YibE_F"/>
</dbReference>
<evidence type="ECO:0000256" key="1">
    <source>
        <dbReference type="SAM" id="Phobius"/>
    </source>
</evidence>
<reference evidence="2" key="1">
    <citation type="submission" date="2015-09" db="EMBL/GenBank/DDBJ databases">
        <authorList>
            <consortium name="Pathogen Informatics"/>
        </authorList>
    </citation>
    <scope>NUCLEOTIDE SEQUENCE</scope>
    <source>
        <strain evidence="2">2789STDY5834896</strain>
    </source>
</reference>
<dbReference type="PANTHER" id="PTHR41771:SF1">
    <property type="entry name" value="MEMBRANE PROTEIN"/>
    <property type="match status" value="1"/>
</dbReference>
<protein>
    <submittedName>
        <fullName evidence="2">YibE/F-like protein</fullName>
    </submittedName>
</protein>
<feature type="transmembrane region" description="Helical" evidence="1">
    <location>
        <begin position="135"/>
        <end position="151"/>
    </location>
</feature>
<sequence>MSVKRRPLPYLLTILLSCLVLYGAGKLADGPDNFLFTQRTGEQGTKAQVVDVLSDEDTTQDYETVSFAQRTVTFRAKFLEGDKKGQVVRATQTMDTLQMQAVHAVEKGDKLYLTAAHKADGSDDYIAGNFVRENWLLGLVAVFFLLMLLFGRMQGLNTILSLVLTCAAVFTVLVPAIASGRNIYLWTVLVCLFIVVMTLSIITGFTRKSAAAALGCLGGVCVAGLLTVFMNSAMKISGLVDEDTFMLASQDPSRNLDLLGIIFAAIVIGALGATMDVSMSISSSLEELLIKVPDMSFIELLRSGLRIGRDIMGTMANTLILAYVGSSLSLILLMLSYQNTTASLFNLEFIATEVLQALAGSIGILFTIPLTAISTGLLYRRRQRRLQNEQV</sequence>